<feature type="compositionally biased region" description="Polar residues" evidence="3">
    <location>
        <begin position="1083"/>
        <end position="1097"/>
    </location>
</feature>
<feature type="region of interest" description="Disordered" evidence="3">
    <location>
        <begin position="180"/>
        <end position="201"/>
    </location>
</feature>
<feature type="compositionally biased region" description="Polar residues" evidence="3">
    <location>
        <begin position="223"/>
        <end position="243"/>
    </location>
</feature>
<sequence length="1817" mass="200801">MTTKVAPWLQGLDEAWEVPAGVQMPSNVSSASHDASSLRSNSSRAPRRGLSGLPSSIASQKTSSQATTQLKRSPLAPLTGSNINSTRRRDVSTRLAGTRSVSEVSDGSMIDCGTVQLRSKSASPAKQQETLEWKKRLVAGQVGYGDQTDLFGPSALENIFARSKGPENEDLKPRKRMSWLQKGDAHMPSSPPPWPKHYSLNGGSEQLEALQEDEQQLYDGNEETSGQESYRSNSFDLQGSSDLQQEDDNSMIQQQADTPAVSNRTISGQTELEQEDFSPVYISKHTTINGQINYAALDSHTIKQFQSMNINLRHPSQNEDNTPERDINADRIEASTFTDGPGSDTLPTGPDFSLSENLPTGTPPVASLNGNIEFNRGGYSGYGSFNQRPLSPSPSKVEDSAIREESELLSPSAAYSRYLPAAPTPPAAMSTPLRPRTPNLPKSRSSGSPLKLFGPHDTFTSNRLLRRMSQLDPDGNPVKDELPNTAEESLPPSSKREVSIASSHQSFGSGFLDQHAFNAEITVTSASDSDRSPGSEISVPGGRDPLNFRQETSPIVSSTFKMKRKLSKRSPASSKASTIEARPTSPARLQATVEDASEMDAYYERADQVRTFDTGKRPPTSPFKNPTPKRRRTLHASELADGISEANLSYHNHMQEASSSRKRKDARQGDSQDIADPDTLASRKILRPRNPTPSQRRQQIRAELREAAEEFAEQEPERLEAVLEHIESSIAGSMDGPPSFKQQAEALAAEVANFTLRVHKPSGEFGQRKRSITTQDFMNEAVMVMQLIRAKARPASGLGSVEESEGEGVENILTPDHSLQDPGQSLRISRPPSREGRHSGWRSALQPQTDPRVVSHLRRFQETENTEFIAESIASLAINDEDSRADNVIVLDEASNIRISGPIAEQSRGEESQDDSRPSSQRSESTAYATQPSTGRTHGTSSTRKSENVGTLAPDAVAHLIGEEVGGMTFDKHQQRWVRVKSPEKQKREYLAPPSTLTSDDDPFREISDLHVDEQTELRRISSSAKTTRRASLPSEKIDFAVPEQACDVPEPQERQNSAETVISRPVTRDSSHTQGRIHHAHSSSVPSRYSAFASSRTQDKVETRATSYSDEELARMSNMGKARNQPLAYAAAQATLALRGECAKVVEEPLMEESSLPTHTEEGETQATVEAELRDDTALDGMKQSLGPIESPKLRKSIQRPFTAPAKAWQEMPARQMSLRRQTLTSKAYAQPREQSEISLIAALPGERVMSLSLSVSRPATTRHQTYGQITDLQSSPTKGDLNSTFLLSDLPDFTVHEEDEERPSEKALAQRLARHAVVQVNDRYAFAVKDLVKTLTDVQEAEPYWEDVRELDLHDRSLPSLYGLDDFCTGVQRMNVSDNALTHLEGAPPTLRMLNARSNRLSSLSSWHHLMNLQYLDLSNNELTSLIGLDCLVHLRELTANDNQIANLDGLHELDGLLKLSVRGNKVKHLDFEGTHLQRLVDLDVAENNICAVEHLEQLYALQKCVLDGNMLSAGLSFNSSLATLQTLSVQRCELAQLDVIHLPQLRDLYADDNSLKTIIGLSSLRHLNVLSLRRQKLCTGQAVSIFDQGCEARDVRLSGNVMPSMTIMTSCLNLQHLELVSVGLQDLPDDFGLRLPNLRTLNLNFNALRDTRPLLNIQKLEQLSVCGNRLDRLRKSVATLSKLPTLRSLDVRDNPVTQGFYAPVLTSHTSLVRKACRVNSANHDEDDAVREQAKHILPQGHNEQDRQHQLRLDEETKLRRRVYELLLAHTCAGLGGVDGLVFDRSALHARDTVWERLVELGVVKRSRPAALTEA</sequence>
<dbReference type="SMART" id="SM00364">
    <property type="entry name" value="LRR_BAC"/>
    <property type="match status" value="4"/>
</dbReference>
<dbReference type="PANTHER" id="PTHR47566">
    <property type="match status" value="1"/>
</dbReference>
<feature type="region of interest" description="Disordered" evidence="3">
    <location>
        <begin position="220"/>
        <end position="264"/>
    </location>
</feature>
<feature type="region of interest" description="Disordered" evidence="3">
    <location>
        <begin position="523"/>
        <end position="589"/>
    </location>
</feature>
<keyword evidence="1" id="KW-0433">Leucine-rich repeat</keyword>
<dbReference type="PRINTS" id="PR00019">
    <property type="entry name" value="LEURICHRPT"/>
</dbReference>
<reference evidence="4" key="1">
    <citation type="submission" date="2023-07" db="EMBL/GenBank/DDBJ databases">
        <title>Black Yeasts Isolated from many extreme environments.</title>
        <authorList>
            <person name="Coleine C."/>
            <person name="Stajich J.E."/>
            <person name="Selbmann L."/>
        </authorList>
    </citation>
    <scope>NUCLEOTIDE SEQUENCE</scope>
    <source>
        <strain evidence="4">CCFEE 5485</strain>
    </source>
</reference>
<dbReference type="GO" id="GO:1902412">
    <property type="term" value="P:regulation of mitotic cytokinesis"/>
    <property type="evidence" value="ECO:0007669"/>
    <property type="project" value="TreeGrafter"/>
</dbReference>
<feature type="region of interest" description="Disordered" evidence="3">
    <location>
        <begin position="610"/>
        <end position="632"/>
    </location>
</feature>
<feature type="region of interest" description="Disordered" evidence="3">
    <location>
        <begin position="653"/>
        <end position="698"/>
    </location>
</feature>
<comment type="caution">
    <text evidence="4">The sequence shown here is derived from an EMBL/GenBank/DDBJ whole genome shotgun (WGS) entry which is preliminary data.</text>
</comment>
<feature type="region of interest" description="Disordered" evidence="3">
    <location>
        <begin position="794"/>
        <end position="853"/>
    </location>
</feature>
<feature type="region of interest" description="Disordered" evidence="3">
    <location>
        <begin position="334"/>
        <end position="365"/>
    </location>
</feature>
<feature type="compositionally biased region" description="Basic and acidic residues" evidence="3">
    <location>
        <begin position="907"/>
        <end position="917"/>
    </location>
</feature>
<dbReference type="EMBL" id="JAUTXT010000005">
    <property type="protein sequence ID" value="KAK3678152.1"/>
    <property type="molecule type" value="Genomic_DNA"/>
</dbReference>
<keyword evidence="2" id="KW-0677">Repeat</keyword>
<dbReference type="GO" id="GO:0035591">
    <property type="term" value="F:signaling adaptor activity"/>
    <property type="evidence" value="ECO:0007669"/>
    <property type="project" value="TreeGrafter"/>
</dbReference>
<name>A0AAE1C4U9_9PEZI</name>
<dbReference type="Gene3D" id="3.80.10.10">
    <property type="entry name" value="Ribonuclease Inhibitor"/>
    <property type="match status" value="2"/>
</dbReference>
<evidence type="ECO:0000256" key="3">
    <source>
        <dbReference type="SAM" id="MobiDB-lite"/>
    </source>
</evidence>
<feature type="compositionally biased region" description="Basic and acidic residues" evidence="3">
    <location>
        <begin position="396"/>
        <end position="405"/>
    </location>
</feature>
<feature type="region of interest" description="Disordered" evidence="3">
    <location>
        <begin position="976"/>
        <end position="1004"/>
    </location>
</feature>
<dbReference type="GO" id="GO:0031028">
    <property type="term" value="P:septation initiation signaling"/>
    <property type="evidence" value="ECO:0007669"/>
    <property type="project" value="TreeGrafter"/>
</dbReference>
<dbReference type="RefSeq" id="XP_064698288.1">
    <property type="nucleotide sequence ID" value="XM_064834424.1"/>
</dbReference>
<feature type="compositionally biased region" description="Polar residues" evidence="3">
    <location>
        <begin position="549"/>
        <end position="560"/>
    </location>
</feature>
<protein>
    <submittedName>
        <fullName evidence="4">Protein nud1</fullName>
    </submittedName>
</protein>
<dbReference type="PANTHER" id="PTHR47566:SF1">
    <property type="entry name" value="PROTEIN NUD1"/>
    <property type="match status" value="1"/>
</dbReference>
<dbReference type="InterPro" id="IPR032675">
    <property type="entry name" value="LRR_dom_sf"/>
</dbReference>
<gene>
    <name evidence="4" type="primary">NUD1</name>
    <name evidence="4" type="ORF">LTR78_002248</name>
</gene>
<evidence type="ECO:0000313" key="5">
    <source>
        <dbReference type="Proteomes" id="UP001274830"/>
    </source>
</evidence>
<feature type="region of interest" description="Disordered" evidence="3">
    <location>
        <begin position="383"/>
        <end position="405"/>
    </location>
</feature>
<feature type="region of interest" description="Disordered" evidence="3">
    <location>
        <begin position="417"/>
        <end position="502"/>
    </location>
</feature>
<proteinExistence type="predicted"/>
<dbReference type="InterPro" id="IPR052574">
    <property type="entry name" value="CDIRP"/>
</dbReference>
<feature type="compositionally biased region" description="Basic and acidic residues" evidence="3">
    <location>
        <begin position="981"/>
        <end position="990"/>
    </location>
</feature>
<evidence type="ECO:0000256" key="2">
    <source>
        <dbReference type="ARBA" id="ARBA00022737"/>
    </source>
</evidence>
<accession>A0AAE1C4U9</accession>
<feature type="compositionally biased region" description="Polar residues" evidence="3">
    <location>
        <begin position="53"/>
        <end position="71"/>
    </location>
</feature>
<feature type="region of interest" description="Disordered" evidence="3">
    <location>
        <begin position="23"/>
        <end position="105"/>
    </location>
</feature>
<feature type="region of interest" description="Disordered" evidence="3">
    <location>
        <begin position="1049"/>
        <end position="1110"/>
    </location>
</feature>
<dbReference type="PROSITE" id="PS51450">
    <property type="entry name" value="LRR"/>
    <property type="match status" value="4"/>
</dbReference>
<dbReference type="Proteomes" id="UP001274830">
    <property type="component" value="Unassembled WGS sequence"/>
</dbReference>
<dbReference type="SMART" id="SM00365">
    <property type="entry name" value="LRR_SD22"/>
    <property type="match status" value="4"/>
</dbReference>
<dbReference type="GeneID" id="89958954"/>
<dbReference type="GO" id="GO:0061499">
    <property type="term" value="C:outer plaque of mitotic spindle pole body"/>
    <property type="evidence" value="ECO:0007669"/>
    <property type="project" value="TreeGrafter"/>
</dbReference>
<organism evidence="4 5">
    <name type="scientific">Recurvomyces mirabilis</name>
    <dbReference type="NCBI Taxonomy" id="574656"/>
    <lineage>
        <taxon>Eukaryota</taxon>
        <taxon>Fungi</taxon>
        <taxon>Dikarya</taxon>
        <taxon>Ascomycota</taxon>
        <taxon>Pezizomycotina</taxon>
        <taxon>Dothideomycetes</taxon>
        <taxon>Dothideomycetidae</taxon>
        <taxon>Mycosphaerellales</taxon>
        <taxon>Teratosphaeriaceae</taxon>
        <taxon>Recurvomyces</taxon>
    </lineage>
</organism>
<feature type="compositionally biased region" description="Low complexity" evidence="3">
    <location>
        <begin position="933"/>
        <end position="943"/>
    </location>
</feature>
<feature type="compositionally biased region" description="Low complexity" evidence="3">
    <location>
        <begin position="26"/>
        <end position="44"/>
    </location>
</feature>
<dbReference type="SUPFAM" id="SSF52058">
    <property type="entry name" value="L domain-like"/>
    <property type="match status" value="1"/>
</dbReference>
<keyword evidence="5" id="KW-1185">Reference proteome</keyword>
<feature type="compositionally biased region" description="Polar residues" evidence="3">
    <location>
        <begin position="250"/>
        <end position="264"/>
    </location>
</feature>
<feature type="compositionally biased region" description="Polar residues" evidence="3">
    <location>
        <begin position="383"/>
        <end position="394"/>
    </location>
</feature>
<feature type="region of interest" description="Disordered" evidence="3">
    <location>
        <begin position="900"/>
        <end position="951"/>
    </location>
</feature>
<dbReference type="InterPro" id="IPR001611">
    <property type="entry name" value="Leu-rich_rpt"/>
</dbReference>
<evidence type="ECO:0000313" key="4">
    <source>
        <dbReference type="EMBL" id="KAK3678152.1"/>
    </source>
</evidence>
<evidence type="ECO:0000256" key="1">
    <source>
        <dbReference type="ARBA" id="ARBA00022614"/>
    </source>
</evidence>